<feature type="domain" description="Tetrapyrrole methylase" evidence="9">
    <location>
        <begin position="39"/>
        <end position="247"/>
    </location>
</feature>
<dbReference type="Gene3D" id="3.40.1010.10">
    <property type="entry name" value="Cobalt-precorrin-4 Transmethylase, Domain 1"/>
    <property type="match status" value="1"/>
</dbReference>
<dbReference type="STRING" id="1654360.EA58_20580"/>
<comment type="caution">
    <text evidence="10">The sequence shown here is derived from an EMBL/GenBank/DDBJ whole genome shotgun (WGS) entry which is preliminary data.</text>
</comment>
<name>A0A066RHQ4_9GAMM</name>
<dbReference type="FunFam" id="3.40.1010.10:FF:000001">
    <property type="entry name" value="Siroheme synthase"/>
    <property type="match status" value="1"/>
</dbReference>
<evidence type="ECO:0000256" key="1">
    <source>
        <dbReference type="ARBA" id="ARBA00005879"/>
    </source>
</evidence>
<organism evidence="10 11">
    <name type="scientific">Photobacterium galatheae</name>
    <dbReference type="NCBI Taxonomy" id="1654360"/>
    <lineage>
        <taxon>Bacteria</taxon>
        <taxon>Pseudomonadati</taxon>
        <taxon>Pseudomonadota</taxon>
        <taxon>Gammaproteobacteria</taxon>
        <taxon>Vibrionales</taxon>
        <taxon>Vibrionaceae</taxon>
        <taxon>Photobacterium</taxon>
    </lineage>
</organism>
<evidence type="ECO:0000256" key="8">
    <source>
        <dbReference type="ARBA" id="ARBA00060548"/>
    </source>
</evidence>
<dbReference type="InterPro" id="IPR014777">
    <property type="entry name" value="4pyrrole_Mease_sub1"/>
</dbReference>
<accession>A0A066RHQ4</accession>
<evidence type="ECO:0000256" key="2">
    <source>
        <dbReference type="ARBA" id="ARBA00012162"/>
    </source>
</evidence>
<dbReference type="InterPro" id="IPR014776">
    <property type="entry name" value="4pyrrole_Mease_sub2"/>
</dbReference>
<dbReference type="InterPro" id="IPR000878">
    <property type="entry name" value="4pyrrol_Mease"/>
</dbReference>
<dbReference type="EC" id="2.1.1.107" evidence="2"/>
<evidence type="ECO:0000256" key="4">
    <source>
        <dbReference type="ARBA" id="ARBA00022679"/>
    </source>
</evidence>
<dbReference type="GO" id="GO:0032259">
    <property type="term" value="P:methylation"/>
    <property type="evidence" value="ECO:0007669"/>
    <property type="project" value="UniProtKB-KW"/>
</dbReference>
<dbReference type="GO" id="GO:0004851">
    <property type="term" value="F:uroporphyrin-III C-methyltransferase activity"/>
    <property type="evidence" value="ECO:0007669"/>
    <property type="project" value="UniProtKB-EC"/>
</dbReference>
<dbReference type="PANTHER" id="PTHR45790">
    <property type="entry name" value="SIROHEME SYNTHASE-RELATED"/>
    <property type="match status" value="1"/>
</dbReference>
<evidence type="ECO:0000256" key="3">
    <source>
        <dbReference type="ARBA" id="ARBA00022603"/>
    </source>
</evidence>
<keyword evidence="4 10" id="KW-0808">Transferase</keyword>
<dbReference type="NCBIfam" id="NF004790">
    <property type="entry name" value="PRK06136.1"/>
    <property type="match status" value="1"/>
</dbReference>
<dbReference type="SUPFAM" id="SSF53790">
    <property type="entry name" value="Tetrapyrrole methylase"/>
    <property type="match status" value="1"/>
</dbReference>
<dbReference type="PANTHER" id="PTHR45790:SF3">
    <property type="entry name" value="S-ADENOSYL-L-METHIONINE-DEPENDENT UROPORPHYRINOGEN III METHYLTRANSFERASE, CHLOROPLASTIC"/>
    <property type="match status" value="1"/>
</dbReference>
<sequence>MSMESTATESKTLVTQRHGTVRAIQPVSPRFSAPGQPAVSLVGAGPGDPELLTLKALKAIQQAEVLVYDRLVSDAILAMANPEAELIYVGKRCGQPSMKQEAINQLLIDKAETGRYVVRLKGGDPLIFGRGGEEGLALAEKAISFEFVPGITAAIGCAASTSIPLTHREMSRSVTLVTGHVVSGALPAWAQLIGAGQTIVFYMGLEQAREIQSGLTLGGLHKDTPLAVVIKGCTPDEQVHVSSLGNLTKLGQILKGQSPALLIIGDVVALRATLNQALMDDSETETNPKGVFFG</sequence>
<dbReference type="RefSeq" id="WP_051642259.1">
    <property type="nucleotide sequence ID" value="NZ_JAGSGC010000018.1"/>
</dbReference>
<dbReference type="Pfam" id="PF00590">
    <property type="entry name" value="TP_methylase"/>
    <property type="match status" value="1"/>
</dbReference>
<keyword evidence="11" id="KW-1185">Reference proteome</keyword>
<dbReference type="AlphaFoldDB" id="A0A066RHQ4"/>
<dbReference type="CDD" id="cd11642">
    <property type="entry name" value="SUMT"/>
    <property type="match status" value="1"/>
</dbReference>
<dbReference type="InterPro" id="IPR050161">
    <property type="entry name" value="Siro_Cobalamin_biosynth"/>
</dbReference>
<evidence type="ECO:0000313" key="10">
    <source>
        <dbReference type="EMBL" id="KDM89849.1"/>
    </source>
</evidence>
<dbReference type="EMBL" id="JMIB01000043">
    <property type="protein sequence ID" value="KDM89849.1"/>
    <property type="molecule type" value="Genomic_DNA"/>
</dbReference>
<evidence type="ECO:0000259" key="9">
    <source>
        <dbReference type="Pfam" id="PF00590"/>
    </source>
</evidence>
<proteinExistence type="inferred from homology"/>
<keyword evidence="3 10" id="KW-0489">Methyltransferase</keyword>
<dbReference type="PROSITE" id="PS00839">
    <property type="entry name" value="SUMT_1"/>
    <property type="match status" value="1"/>
</dbReference>
<gene>
    <name evidence="10" type="ORF">EA58_20580</name>
</gene>
<evidence type="ECO:0000256" key="6">
    <source>
        <dbReference type="ARBA" id="ARBA00023244"/>
    </source>
</evidence>
<evidence type="ECO:0000313" key="11">
    <source>
        <dbReference type="Proteomes" id="UP000027192"/>
    </source>
</evidence>
<keyword evidence="5" id="KW-0949">S-adenosyl-L-methionine</keyword>
<dbReference type="GO" id="GO:0019354">
    <property type="term" value="P:siroheme biosynthetic process"/>
    <property type="evidence" value="ECO:0007669"/>
    <property type="project" value="UniProtKB-UniPathway"/>
</dbReference>
<comment type="pathway">
    <text evidence="7">Porphyrin-containing compound metabolism; siroheme biosynthesis; precorrin-2 from uroporphyrinogen III: step 1/1.</text>
</comment>
<evidence type="ECO:0000256" key="7">
    <source>
        <dbReference type="ARBA" id="ARBA00025705"/>
    </source>
</evidence>
<dbReference type="Proteomes" id="UP000027192">
    <property type="component" value="Unassembled WGS sequence"/>
</dbReference>
<dbReference type="Gene3D" id="3.30.950.10">
    <property type="entry name" value="Methyltransferase, Cobalt-precorrin-4 Transmethylase, Domain 2"/>
    <property type="match status" value="1"/>
</dbReference>
<keyword evidence="6" id="KW-0627">Porphyrin biosynthesis</keyword>
<evidence type="ECO:0000256" key="5">
    <source>
        <dbReference type="ARBA" id="ARBA00022691"/>
    </source>
</evidence>
<dbReference type="OrthoDB" id="9815856at2"/>
<protein>
    <recommendedName>
        <fullName evidence="2">uroporphyrinogen-III C-methyltransferase</fullName>
        <ecNumber evidence="2">2.1.1.107</ecNumber>
    </recommendedName>
</protein>
<comment type="pathway">
    <text evidence="8">Cofactor biosynthesis; adenosylcobalamin biosynthesis; precorrin-2 from uroporphyrinogen III: step 1/1.</text>
</comment>
<dbReference type="InterPro" id="IPR006366">
    <property type="entry name" value="CobA/CysG_C"/>
</dbReference>
<comment type="similarity">
    <text evidence="1">Belongs to the precorrin methyltransferase family.</text>
</comment>
<dbReference type="UniPathway" id="UPA00262">
    <property type="reaction ID" value="UER00211"/>
</dbReference>
<dbReference type="NCBIfam" id="TIGR01469">
    <property type="entry name" value="cobA_cysG_Cterm"/>
    <property type="match status" value="1"/>
</dbReference>
<dbReference type="InterPro" id="IPR035996">
    <property type="entry name" value="4pyrrol_Methylase_sf"/>
</dbReference>
<dbReference type="InterPro" id="IPR003043">
    <property type="entry name" value="Uropor_MeTrfase_CS"/>
</dbReference>
<reference evidence="10 11" key="1">
    <citation type="submission" date="2014-04" db="EMBL/GenBank/DDBJ databases">
        <title>Draft genome sequence of Photobacterium halotolerans S2753: a solonamide, ngercheumicin and holomycin producer.</title>
        <authorList>
            <person name="Machado H.R."/>
            <person name="Gram L."/>
        </authorList>
    </citation>
    <scope>NUCLEOTIDE SEQUENCE [LARGE SCALE GENOMIC DNA]</scope>
    <source>
        <strain evidence="10 11">S2753</strain>
    </source>
</reference>